<keyword evidence="3 15" id="KW-0547">Nucleotide-binding</keyword>
<dbReference type="PROSITE" id="PS51217">
    <property type="entry name" value="UVRD_HELICASE_CTER"/>
    <property type="match status" value="1"/>
</dbReference>
<evidence type="ECO:0000256" key="12">
    <source>
        <dbReference type="ARBA" id="ARBA00034617"/>
    </source>
</evidence>
<dbReference type="SUPFAM" id="SSF52540">
    <property type="entry name" value="P-loop containing nucleoside triphosphate hydrolases"/>
    <property type="match status" value="1"/>
</dbReference>
<keyword evidence="9" id="KW-0238">DNA-binding</keyword>
<keyword evidence="7" id="KW-0269">Exonuclease</keyword>
<feature type="region of interest" description="Disordered" evidence="16">
    <location>
        <begin position="357"/>
        <end position="400"/>
    </location>
</feature>
<dbReference type="Pfam" id="PF12705">
    <property type="entry name" value="PDDEXK_1"/>
    <property type="match status" value="2"/>
</dbReference>
<keyword evidence="6 15" id="KW-0347">Helicase</keyword>
<dbReference type="PANTHER" id="PTHR11070">
    <property type="entry name" value="UVRD / RECB / PCRA DNA HELICASE FAMILY MEMBER"/>
    <property type="match status" value="1"/>
</dbReference>
<evidence type="ECO:0000256" key="6">
    <source>
        <dbReference type="ARBA" id="ARBA00022806"/>
    </source>
</evidence>
<comment type="catalytic activity">
    <reaction evidence="12">
        <text>Couples ATP hydrolysis with the unwinding of duplex DNA by translocating in the 3'-5' direction.</text>
        <dbReference type="EC" id="5.6.2.4"/>
    </reaction>
</comment>
<evidence type="ECO:0000256" key="7">
    <source>
        <dbReference type="ARBA" id="ARBA00022839"/>
    </source>
</evidence>
<evidence type="ECO:0000256" key="13">
    <source>
        <dbReference type="ARBA" id="ARBA00034808"/>
    </source>
</evidence>
<proteinExistence type="inferred from homology"/>
<feature type="binding site" evidence="15">
    <location>
        <begin position="60"/>
        <end position="67"/>
    </location>
    <ligand>
        <name>ATP</name>
        <dbReference type="ChEBI" id="CHEBI:30616"/>
    </ligand>
</feature>
<comment type="catalytic activity">
    <reaction evidence="14">
        <text>ATP + H2O = ADP + phosphate + H(+)</text>
        <dbReference type="Rhea" id="RHEA:13065"/>
        <dbReference type="ChEBI" id="CHEBI:15377"/>
        <dbReference type="ChEBI" id="CHEBI:15378"/>
        <dbReference type="ChEBI" id="CHEBI:30616"/>
        <dbReference type="ChEBI" id="CHEBI:43474"/>
        <dbReference type="ChEBI" id="CHEBI:456216"/>
        <dbReference type="EC" id="5.6.2.4"/>
    </reaction>
</comment>
<dbReference type="GO" id="GO:0005829">
    <property type="term" value="C:cytosol"/>
    <property type="evidence" value="ECO:0007669"/>
    <property type="project" value="TreeGrafter"/>
</dbReference>
<feature type="region of interest" description="Disordered" evidence="16">
    <location>
        <begin position="1003"/>
        <end position="1029"/>
    </location>
</feature>
<dbReference type="Pfam" id="PF00580">
    <property type="entry name" value="UvrD-helicase"/>
    <property type="match status" value="1"/>
</dbReference>
<dbReference type="InterPro" id="IPR014017">
    <property type="entry name" value="DNA_helicase_UvrD-like_C"/>
</dbReference>
<feature type="compositionally biased region" description="Polar residues" evidence="16">
    <location>
        <begin position="1"/>
        <end position="12"/>
    </location>
</feature>
<feature type="domain" description="UvrD-like helicase C-terminal" evidence="18">
    <location>
        <begin position="355"/>
        <end position="698"/>
    </location>
</feature>
<evidence type="ECO:0000313" key="19">
    <source>
        <dbReference type="EMBL" id="XCP83062.1"/>
    </source>
</evidence>
<keyword evidence="10" id="KW-0234">DNA repair</keyword>
<feature type="region of interest" description="Disordered" evidence="16">
    <location>
        <begin position="1"/>
        <end position="41"/>
    </location>
</feature>
<keyword evidence="4" id="KW-0227">DNA damage</keyword>
<reference evidence="19" key="1">
    <citation type="submission" date="2024-05" db="EMBL/GenBank/DDBJ databases">
        <title>Draft genome assemblies of 36 bacteria isolated from hibernating arctic ground squirrels.</title>
        <authorList>
            <person name="McKee H."/>
            <person name="Mullen L."/>
            <person name="Drown D.M."/>
            <person name="Duddleston K.N."/>
        </authorList>
    </citation>
    <scope>NUCLEOTIDE SEQUENCE</scope>
    <source>
        <strain evidence="19">AR004</strain>
    </source>
</reference>
<accession>A0AAU8N4T8</accession>
<keyword evidence="5 15" id="KW-0378">Hydrolase</keyword>
<dbReference type="GO" id="GO:0005524">
    <property type="term" value="F:ATP binding"/>
    <property type="evidence" value="ECO:0007669"/>
    <property type="project" value="UniProtKB-UniRule"/>
</dbReference>
<feature type="domain" description="UvrD-like helicase ATP-binding" evidence="17">
    <location>
        <begin position="39"/>
        <end position="340"/>
    </location>
</feature>
<dbReference type="PROSITE" id="PS51198">
    <property type="entry name" value="UVRD_HELICASE_ATP_BIND"/>
    <property type="match status" value="1"/>
</dbReference>
<dbReference type="InterPro" id="IPR038726">
    <property type="entry name" value="PDDEXK_AddAB-type"/>
</dbReference>
<feature type="compositionally biased region" description="Pro residues" evidence="16">
    <location>
        <begin position="28"/>
        <end position="38"/>
    </location>
</feature>
<evidence type="ECO:0000256" key="4">
    <source>
        <dbReference type="ARBA" id="ARBA00022763"/>
    </source>
</evidence>
<evidence type="ECO:0000256" key="1">
    <source>
        <dbReference type="ARBA" id="ARBA00009922"/>
    </source>
</evidence>
<dbReference type="EMBL" id="CP159989">
    <property type="protein sequence ID" value="XCP83062.1"/>
    <property type="molecule type" value="Genomic_DNA"/>
</dbReference>
<protein>
    <recommendedName>
        <fullName evidence="13">DNA 3'-5' helicase</fullName>
        <ecNumber evidence="13">5.6.2.4</ecNumber>
    </recommendedName>
</protein>
<evidence type="ECO:0000256" key="10">
    <source>
        <dbReference type="ARBA" id="ARBA00023204"/>
    </source>
</evidence>
<dbReference type="GO" id="GO:0033202">
    <property type="term" value="C:DNA helicase complex"/>
    <property type="evidence" value="ECO:0007669"/>
    <property type="project" value="TreeGrafter"/>
</dbReference>
<evidence type="ECO:0000259" key="17">
    <source>
        <dbReference type="PROSITE" id="PS51198"/>
    </source>
</evidence>
<dbReference type="Gene3D" id="3.90.320.10">
    <property type="match status" value="1"/>
</dbReference>
<dbReference type="GO" id="GO:0000725">
    <property type="term" value="P:recombinational repair"/>
    <property type="evidence" value="ECO:0007669"/>
    <property type="project" value="TreeGrafter"/>
</dbReference>
<name>A0AAU8N4T8_9ACTO</name>
<dbReference type="GO" id="GO:0043138">
    <property type="term" value="F:3'-5' DNA helicase activity"/>
    <property type="evidence" value="ECO:0007669"/>
    <property type="project" value="UniProtKB-EC"/>
</dbReference>
<evidence type="ECO:0000256" key="16">
    <source>
        <dbReference type="SAM" id="MobiDB-lite"/>
    </source>
</evidence>
<dbReference type="AlphaFoldDB" id="A0AAU8N4T8"/>
<evidence type="ECO:0000256" key="14">
    <source>
        <dbReference type="ARBA" id="ARBA00048988"/>
    </source>
</evidence>
<evidence type="ECO:0000256" key="9">
    <source>
        <dbReference type="ARBA" id="ARBA00023125"/>
    </source>
</evidence>
<evidence type="ECO:0000259" key="18">
    <source>
        <dbReference type="PROSITE" id="PS51217"/>
    </source>
</evidence>
<evidence type="ECO:0000256" key="3">
    <source>
        <dbReference type="ARBA" id="ARBA00022741"/>
    </source>
</evidence>
<evidence type="ECO:0000256" key="15">
    <source>
        <dbReference type="PROSITE-ProRule" id="PRU00560"/>
    </source>
</evidence>
<comment type="similarity">
    <text evidence="1">Belongs to the helicase family. UvrD subfamily.</text>
</comment>
<dbReference type="GO" id="GO:0004527">
    <property type="term" value="F:exonuclease activity"/>
    <property type="evidence" value="ECO:0007669"/>
    <property type="project" value="UniProtKB-KW"/>
</dbReference>
<dbReference type="RefSeq" id="WP_366181273.1">
    <property type="nucleotide sequence ID" value="NZ_CP159989.1"/>
</dbReference>
<gene>
    <name evidence="19" type="ORF">ABXS69_04035</name>
</gene>
<dbReference type="EC" id="5.6.2.4" evidence="13"/>
<dbReference type="InterPro" id="IPR014016">
    <property type="entry name" value="UvrD-like_ATP-bd"/>
</dbReference>
<evidence type="ECO:0000256" key="5">
    <source>
        <dbReference type="ARBA" id="ARBA00022801"/>
    </source>
</evidence>
<dbReference type="InterPro" id="IPR013986">
    <property type="entry name" value="DExx_box_DNA_helicase_dom_sf"/>
</dbReference>
<feature type="compositionally biased region" description="Gly residues" evidence="16">
    <location>
        <begin position="1016"/>
        <end position="1026"/>
    </location>
</feature>
<dbReference type="Gene3D" id="3.40.50.300">
    <property type="entry name" value="P-loop containing nucleotide triphosphate hydrolases"/>
    <property type="match status" value="2"/>
</dbReference>
<dbReference type="Gene3D" id="1.10.486.10">
    <property type="entry name" value="PCRA, domain 4"/>
    <property type="match status" value="1"/>
</dbReference>
<evidence type="ECO:0000256" key="8">
    <source>
        <dbReference type="ARBA" id="ARBA00022840"/>
    </source>
</evidence>
<dbReference type="GO" id="GO:0003677">
    <property type="term" value="F:DNA binding"/>
    <property type="evidence" value="ECO:0007669"/>
    <property type="project" value="UniProtKB-KW"/>
</dbReference>
<keyword evidence="11" id="KW-0413">Isomerase</keyword>
<evidence type="ECO:0000256" key="11">
    <source>
        <dbReference type="ARBA" id="ARBA00023235"/>
    </source>
</evidence>
<dbReference type="InterPro" id="IPR000212">
    <property type="entry name" value="DNA_helicase_UvrD/REP"/>
</dbReference>
<dbReference type="Gene3D" id="1.10.10.160">
    <property type="match status" value="1"/>
</dbReference>
<dbReference type="InterPro" id="IPR011604">
    <property type="entry name" value="PDDEXK-like_dom_sf"/>
</dbReference>
<organism evidence="19">
    <name type="scientific">Actinomyces timonensis</name>
    <dbReference type="NCBI Taxonomy" id="1288391"/>
    <lineage>
        <taxon>Bacteria</taxon>
        <taxon>Bacillati</taxon>
        <taxon>Actinomycetota</taxon>
        <taxon>Actinomycetes</taxon>
        <taxon>Actinomycetales</taxon>
        <taxon>Actinomycetaceae</taxon>
        <taxon>Actinomyces</taxon>
    </lineage>
</organism>
<keyword evidence="2" id="KW-0540">Nuclease</keyword>
<evidence type="ECO:0000256" key="2">
    <source>
        <dbReference type="ARBA" id="ARBA00022722"/>
    </source>
</evidence>
<dbReference type="PANTHER" id="PTHR11070:SF59">
    <property type="entry name" value="DNA 3'-5' HELICASE"/>
    <property type="match status" value="1"/>
</dbReference>
<keyword evidence="8 15" id="KW-0067">ATP-binding</keyword>
<sequence>MRIQEATPSASGAASGVNPAITASPRLLPAPAPEPLPEPDGSARAVLEAVTSGDSIVVLGAPGTGKTTLALRMLVGAVARGTDAVLLAPTRARADRLRQRAASLLGAHGGGEVRVRTPASLALAILTTSLTQRPDPLPAPVLLAGAEEDAALASLIRPEQWPGLPPEAVGSRAFRAELRNLLARAGELGVTADDLAGLGRALDVPLWGPASALLRTWDAQGRPTAERRADTRRMDTARLQDRAAEALASWDADGVAVPQPVPGLVIVDDYQDCTAATARFLAALARTDERGHRAQVVVLGDPDVAVETFRGGSPTLLSAAEDRSGLAARRMRLSALHRGTPALAALWADQAGRLPVTGSAAHRHPSLSPERGGGAATGEPVPGGAPPAGPGDAGAPSGIEPIVASSDAQEAAHVARALRAEHIHHATPWREMAVIVRSAGRAQAVARELGRRGVPLAASAPAVLLRAEPVAAALLQVSRAAVDGRLGAVGEPPERAAAIDLLTSPLVGLSLLDLRRLRRRLREDRPAQTVPDEHLLAALASAGAGGGLAADLSEEPLAEQAARLARAARIIEALRGVVGLRGSWGDEEPEGAEAAQDDERVDAEALLWAAWSASGCAERWRRLALAGDAPPARAAERDLDVVTALFKRAEVWAERHPGAHAAAFLSELAAEVLPSDSVAPAGVRPEGVAVLTPAAAAGREWAVVAVMGLGRDSWPDLRLRDSLTRSGLLVDAATGRLPVGPDGAPTGALDVTAARAQVRADERRMLLAALTRATRRLIATAVQDADNSPSPFLIEVATAAGRPLTDADGEPLIAPDTGDLTLRGLVGELRHALLAAQSPQATALVRQRGARAAALLARLAGAGVAGADPATWGGLSGPTSTEPLVAGGQPVRVSPSDVEGLTTCALRWFLQRNGAGGAPTGAQALGTLIHSLAELAQREGLRGQALMDALEERLPELGLPATWMGSLEAERAREMIRRLDARLQAVPGQVEVERAIDATLALPLPPSADAGEGRGDGGAPPSGGTAGATIEVRLRGRIDRLEAIEGEIPPAAGEPGAPLPVGAGQRLRLIDLKTGTSAGEGDASRHPQLTAYRLALESLGYRVDGGALVLLGAEPRKKDGGARLAPDTAALAPIPDPETGEDWAAALVARAALAARGPRLRATTGRHCQLCAVKDACPAVDEGRRTLP</sequence>
<dbReference type="InterPro" id="IPR027417">
    <property type="entry name" value="P-loop_NTPase"/>
</dbReference>